<dbReference type="EMBL" id="CAIX01000305">
    <property type="protein sequence ID" value="CCI49495.1"/>
    <property type="molecule type" value="Genomic_DNA"/>
</dbReference>
<name>A0A024GT28_9STRA</name>
<gene>
    <name evidence="1" type="ORF">BN9_108330</name>
</gene>
<organism evidence="1 2">
    <name type="scientific">Albugo candida</name>
    <dbReference type="NCBI Taxonomy" id="65357"/>
    <lineage>
        <taxon>Eukaryota</taxon>
        <taxon>Sar</taxon>
        <taxon>Stramenopiles</taxon>
        <taxon>Oomycota</taxon>
        <taxon>Peronosporomycetes</taxon>
        <taxon>Albuginales</taxon>
        <taxon>Albuginaceae</taxon>
        <taxon>Albugo</taxon>
    </lineage>
</organism>
<evidence type="ECO:0000313" key="1">
    <source>
        <dbReference type="EMBL" id="CCI49495.1"/>
    </source>
</evidence>
<comment type="caution">
    <text evidence="1">The sequence shown here is derived from an EMBL/GenBank/DDBJ whole genome shotgun (WGS) entry which is preliminary data.</text>
</comment>
<evidence type="ECO:0000313" key="2">
    <source>
        <dbReference type="Proteomes" id="UP000053237"/>
    </source>
</evidence>
<dbReference type="InParanoid" id="A0A024GT28"/>
<proteinExistence type="predicted"/>
<accession>A0A024GT28</accession>
<reference evidence="1 2" key="1">
    <citation type="submission" date="2012-05" db="EMBL/GenBank/DDBJ databases">
        <title>Recombination and specialization in a pathogen metapopulation.</title>
        <authorList>
            <person name="Gardiner A."/>
            <person name="Kemen E."/>
            <person name="Schultz-Larsen T."/>
            <person name="MacLean D."/>
            <person name="Van Oosterhout C."/>
            <person name="Jones J.D.G."/>
        </authorList>
    </citation>
    <scope>NUCLEOTIDE SEQUENCE [LARGE SCALE GENOMIC DNA]</scope>
    <source>
        <strain evidence="1 2">Ac Nc2</strain>
    </source>
</reference>
<keyword evidence="2" id="KW-1185">Reference proteome</keyword>
<dbReference type="AlphaFoldDB" id="A0A024GT28"/>
<dbReference type="Proteomes" id="UP000053237">
    <property type="component" value="Unassembled WGS sequence"/>
</dbReference>
<sequence length="104" mass="11845">MTYQLLIDNSALRPSACLVLYGHSSRSIAQCASDRTRTTYSYKSRQIVRLQESNETLRINAAILYSLCVKINRISSRERRSTSICISSIQRSCWKINSVLKTPV</sequence>
<protein>
    <submittedName>
        <fullName evidence="1">Uncharacterized protein</fullName>
    </submittedName>
</protein>